<keyword evidence="9" id="KW-1185">Reference proteome</keyword>
<dbReference type="Pfam" id="PF07851">
    <property type="entry name" value="TMEM120A-B"/>
    <property type="match status" value="1"/>
</dbReference>
<evidence type="ECO:0000256" key="4">
    <source>
        <dbReference type="ARBA" id="ARBA00022989"/>
    </source>
</evidence>
<evidence type="ECO:0000256" key="3">
    <source>
        <dbReference type="ARBA" id="ARBA00022692"/>
    </source>
</evidence>
<feature type="transmembrane region" description="Helical" evidence="7">
    <location>
        <begin position="133"/>
        <end position="151"/>
    </location>
</feature>
<dbReference type="InterPro" id="IPR012926">
    <property type="entry name" value="TMEM120A/B"/>
</dbReference>
<feature type="compositionally biased region" description="Low complexity" evidence="6">
    <location>
        <begin position="312"/>
        <end position="323"/>
    </location>
</feature>
<organism evidence="8 9">
    <name type="scientific">Tigriopus californicus</name>
    <name type="common">Marine copepod</name>
    <dbReference type="NCBI Taxonomy" id="6832"/>
    <lineage>
        <taxon>Eukaryota</taxon>
        <taxon>Metazoa</taxon>
        <taxon>Ecdysozoa</taxon>
        <taxon>Arthropoda</taxon>
        <taxon>Crustacea</taxon>
        <taxon>Multicrustacea</taxon>
        <taxon>Hexanauplia</taxon>
        <taxon>Copepoda</taxon>
        <taxon>Harpacticoida</taxon>
        <taxon>Harpacticidae</taxon>
        <taxon>Tigriopus</taxon>
    </lineage>
</organism>
<comment type="similarity">
    <text evidence="2">Belongs to the TMEM120 family.</text>
</comment>
<feature type="transmembrane region" description="Helical" evidence="7">
    <location>
        <begin position="77"/>
        <end position="96"/>
    </location>
</feature>
<evidence type="ECO:0000256" key="1">
    <source>
        <dbReference type="ARBA" id="ARBA00004141"/>
    </source>
</evidence>
<dbReference type="EMBL" id="VCGU01000001">
    <property type="protein sequence ID" value="TRY80375.1"/>
    <property type="molecule type" value="Genomic_DNA"/>
</dbReference>
<reference evidence="8 9" key="1">
    <citation type="journal article" date="2018" name="Nat. Ecol. Evol.">
        <title>Genomic signatures of mitonuclear coevolution across populations of Tigriopus californicus.</title>
        <authorList>
            <person name="Barreto F.S."/>
            <person name="Watson E.T."/>
            <person name="Lima T.G."/>
            <person name="Willett C.S."/>
            <person name="Edmands S."/>
            <person name="Li W."/>
            <person name="Burton R.S."/>
        </authorList>
    </citation>
    <scope>NUCLEOTIDE SEQUENCE [LARGE SCALE GENOMIC DNA]</scope>
    <source>
        <strain evidence="8 9">San Diego</strain>
    </source>
</reference>
<evidence type="ECO:0000256" key="7">
    <source>
        <dbReference type="SAM" id="Phobius"/>
    </source>
</evidence>
<feature type="transmembrane region" description="Helical" evidence="7">
    <location>
        <begin position="236"/>
        <end position="260"/>
    </location>
</feature>
<name>A0A553PRT1_TIGCA</name>
<dbReference type="PANTHER" id="PTHR21433">
    <property type="entry name" value="TRANSMEMBRANE PROTEIN INDUCED BY TUMOR NECROSIS FACTOR ALPHA"/>
    <property type="match status" value="1"/>
</dbReference>
<keyword evidence="4 7" id="KW-1133">Transmembrane helix</keyword>
<sequence>MDNTELAQSLKDWAELSQEYAGLQDLHKKYLIKLQEALALQRKCVAGVNHQRYRLKATDKLLKHKAKYDYKDQYERFKLIVNLVGCVLACISLYFNMRVFDLMFMFLTVWYYCTLTIRESILKVNGSRIKGWWRLHHFISTFAGGVLLIWPDGEVYLSFRNQLMWFNVYLAFLQYLQFAYQRGVLYRLRSLGERNDMDITIDGLGFLLPFLYAGYIFQLYNAYVLFHLTYHPQYTWQVPCLCLVFTVLGLGNIITTSLTIPLKISEHRKGLLKLRFTRLDKYFWTHRKRRDSEAVNNKKYLEDVERILRPATDTLVESSSSSSMDEDTSENIKDIPGPKKNN</sequence>
<feature type="transmembrane region" description="Helical" evidence="7">
    <location>
        <begin position="163"/>
        <end position="180"/>
    </location>
</feature>
<feature type="transmembrane region" description="Helical" evidence="7">
    <location>
        <begin position="201"/>
        <end position="224"/>
    </location>
</feature>
<evidence type="ECO:0008006" key="10">
    <source>
        <dbReference type="Google" id="ProtNLM"/>
    </source>
</evidence>
<proteinExistence type="inferred from homology"/>
<keyword evidence="5 7" id="KW-0472">Membrane</keyword>
<gene>
    <name evidence="8" type="ORF">TCAL_09880</name>
</gene>
<keyword evidence="3 7" id="KW-0812">Transmembrane</keyword>
<evidence type="ECO:0000256" key="5">
    <source>
        <dbReference type="ARBA" id="ARBA00023136"/>
    </source>
</evidence>
<evidence type="ECO:0000256" key="2">
    <source>
        <dbReference type="ARBA" id="ARBA00009700"/>
    </source>
</evidence>
<comment type="subcellular location">
    <subcellularLocation>
        <location evidence="1">Membrane</location>
        <topology evidence="1">Multi-pass membrane protein</topology>
    </subcellularLocation>
</comment>
<dbReference type="Proteomes" id="UP000318571">
    <property type="component" value="Chromosome 12"/>
</dbReference>
<comment type="caution">
    <text evidence="8">The sequence shown here is derived from an EMBL/GenBank/DDBJ whole genome shotgun (WGS) entry which is preliminary data.</text>
</comment>
<evidence type="ECO:0000256" key="6">
    <source>
        <dbReference type="SAM" id="MobiDB-lite"/>
    </source>
</evidence>
<accession>A0A553PRT1</accession>
<dbReference type="AlphaFoldDB" id="A0A553PRT1"/>
<dbReference type="GO" id="GO:0016020">
    <property type="term" value="C:membrane"/>
    <property type="evidence" value="ECO:0007669"/>
    <property type="project" value="UniProtKB-SubCell"/>
</dbReference>
<evidence type="ECO:0000313" key="9">
    <source>
        <dbReference type="Proteomes" id="UP000318571"/>
    </source>
</evidence>
<evidence type="ECO:0000313" key="8">
    <source>
        <dbReference type="EMBL" id="TRY80375.1"/>
    </source>
</evidence>
<feature type="compositionally biased region" description="Basic and acidic residues" evidence="6">
    <location>
        <begin position="330"/>
        <end position="342"/>
    </location>
</feature>
<protein>
    <recommendedName>
        <fullName evidence="10">Transmembrane protein 120 homolog</fullName>
    </recommendedName>
</protein>
<feature type="region of interest" description="Disordered" evidence="6">
    <location>
        <begin position="312"/>
        <end position="342"/>
    </location>
</feature>
<dbReference type="PANTHER" id="PTHR21433:SF0">
    <property type="entry name" value="TRANSMEMBRANE PROTEIN 120 HOMOLOG"/>
    <property type="match status" value="1"/>
</dbReference>